<dbReference type="GO" id="GO:0006891">
    <property type="term" value="P:intra-Golgi vesicle-mediated transport"/>
    <property type="evidence" value="ECO:0007669"/>
    <property type="project" value="InterPro"/>
</dbReference>
<dbReference type="Pfam" id="PF10392">
    <property type="entry name" value="COG5_N"/>
    <property type="match status" value="1"/>
</dbReference>
<evidence type="ECO:0000259" key="5">
    <source>
        <dbReference type="Pfam" id="PF10392"/>
    </source>
</evidence>
<evidence type="ECO:0000313" key="7">
    <source>
        <dbReference type="EMBL" id="OLY84021.1"/>
    </source>
</evidence>
<keyword evidence="8" id="KW-1185">Reference proteome</keyword>
<dbReference type="PANTHER" id="PTHR13228:SF3">
    <property type="entry name" value="CONSERVED OLIGOMERIC GOLGI COMPLEX SUBUNIT 5"/>
    <property type="match status" value="1"/>
</dbReference>
<proteinExistence type="predicted"/>
<protein>
    <recommendedName>
        <fullName evidence="2">Conserved oligomeric Golgi complex subunit 5</fullName>
    </recommendedName>
</protein>
<evidence type="ECO:0000256" key="2">
    <source>
        <dbReference type="ARBA" id="ARBA00020974"/>
    </source>
</evidence>
<dbReference type="InterPro" id="IPR049176">
    <property type="entry name" value="COG5_N"/>
</dbReference>
<keyword evidence="4" id="KW-0472">Membrane</keyword>
<dbReference type="GO" id="GO:0000139">
    <property type="term" value="C:Golgi membrane"/>
    <property type="evidence" value="ECO:0007669"/>
    <property type="project" value="UniProtKB-SubCell"/>
</dbReference>
<comment type="caution">
    <text evidence="7">The sequence shown here is derived from an EMBL/GenBank/DDBJ whole genome shotgun (WGS) entry which is preliminary data.</text>
</comment>
<reference evidence="7 8" key="1">
    <citation type="journal article" date="2016" name="Mol. Biol. Evol.">
        <title>Genome-Wide Survey of Gut Fungi (Harpellales) Reveals the First Horizontally Transferred Ubiquitin Gene from a Mosquito Host.</title>
        <authorList>
            <person name="Wang Y."/>
            <person name="White M.M."/>
            <person name="Kvist S."/>
            <person name="Moncalvo J.M."/>
        </authorList>
    </citation>
    <scope>NUCLEOTIDE SEQUENCE [LARGE SCALE GENOMIC DNA]</scope>
    <source>
        <strain evidence="7 8">ALG-7-W6</strain>
    </source>
</reference>
<feature type="domain" description="Conserved oligomeric Golgi complex subunit 5 N-terminal" evidence="5">
    <location>
        <begin position="86"/>
        <end position="195"/>
    </location>
</feature>
<sequence>MSSSTSSINHEDELGSAFDDFLTNSFSGFNYISEKIPALLPILINPSTDESIAFDSIVPNKDLTKISSFPQNSLFPPKDSKSLIQTNSSIEIEFDEIKSHIFLLTKKIESAYFEHISKNRIELLSHFTGLNGLQEVVETAKSRISDTKYDIQKLNMQVRIPLDQMKKSLNRIVNLRNTLDILRSLSKILILLGRLISHLPSSLINKISLDKSAYKNETDTQYLTFSAMLISDIDSITLNPKFLKIDFIVYLLDNYINPRRDFILLEASKHIKIGLDSQRMLDLGVGLQIYFNLGLLRDKGFELIDSLISSTSSEIVGKIDLESLSNPNNSSISNHSSAKNHYSHNQETSNNFSHEISDILWSIIRSFSNHISNQANKVSLLERVLSSKKFDSKDPFFDQNSFSSDFTSTFFFEISSSSPCSTLIEYWWTDVSKSINSELTKTKENPVVWKAFLSVYPRFYQLLSSSLRPAFGSLSENIVFKTVLTNVKEDYFTILEKKLDTVLLKCLNYNPSTIYPSSPNIFSADKSNQNKYQSNTSTNSWQSNLGFGFHSSSKNQDSNSLDINEFYSSKDKSHINNVLDTTSALGVLKYIETELEVVSLFDPLFAEVAQISLPTIYHLVDITLFRLSIIFEKENLFMELIDINPNDHDLSKLLCSNSLKLASQHINLLNSLVFFLARISYKDSPENEKVQSPSLLSNFSKNLSEIPNGYASPKSSYKKLTEHNSYQTKFYNVFKDVISSTQISMKKAIDSTFSSISKLIISEMLKIIDPLKKLEYLGYKPEKNFNILNRNLDEKVDELSNYFENLSLLIKRSFSILFENFIKIITSPLIGPPVITLLRSLFSAFVSIGCSITPITEVVSLQLVSFVSNFEFDSLQLFNSLIIRDSHLLSYLTLCTETNQLEFIDLDDDYSHLAFDSLGSFTFSSFSGDNKNKAQISDKKKSSIYKPHHIGKTYQALRSFRQLIFYSTSDILEPLITGIYDSDEPSQDINISAQVYVKRTLEKIPFIKDFNKYDVMNHLISRSITIGKSFENSNNLQEKKEDLKSWEDFVNILYSFDLELSVSSELTLEFGSYFPINVDSKYISDSEIDLKHVEVDSQLDIRSQWITLFSVLYICGSAPSIENFELEFYNRLSKSVAELFRLKSDEGSSSCIKLPSSIYDSEISINLQGIVSISNDCNTKKSRTQLDERLSSNYAELLISLAVCFFLKGAF</sequence>
<comment type="subcellular location">
    <subcellularLocation>
        <location evidence="1">Golgi apparatus membrane</location>
        <topology evidence="1">Peripheral membrane protein</topology>
    </subcellularLocation>
</comment>
<keyword evidence="3" id="KW-0333">Golgi apparatus</keyword>
<dbReference type="PANTHER" id="PTHR13228">
    <property type="entry name" value="CONSERVED OLIGOMERIC GOLGI COMPLEX COMPONENT 5"/>
    <property type="match status" value="1"/>
</dbReference>
<evidence type="ECO:0000256" key="1">
    <source>
        <dbReference type="ARBA" id="ARBA00004395"/>
    </source>
</evidence>
<dbReference type="Pfam" id="PF20649">
    <property type="entry name" value="COG5_C"/>
    <property type="match status" value="1"/>
</dbReference>
<evidence type="ECO:0000313" key="8">
    <source>
        <dbReference type="Proteomes" id="UP000187455"/>
    </source>
</evidence>
<dbReference type="InterPro" id="IPR019465">
    <property type="entry name" value="Cog5"/>
</dbReference>
<dbReference type="AlphaFoldDB" id="A0A1R0H4F8"/>
<dbReference type="GO" id="GO:0017119">
    <property type="term" value="C:Golgi transport complex"/>
    <property type="evidence" value="ECO:0007669"/>
    <property type="project" value="InterPro"/>
</dbReference>
<dbReference type="InterPro" id="IPR048485">
    <property type="entry name" value="COG5_helical"/>
</dbReference>
<evidence type="ECO:0000256" key="4">
    <source>
        <dbReference type="ARBA" id="ARBA00023136"/>
    </source>
</evidence>
<dbReference type="OrthoDB" id="18786at2759"/>
<accession>A0A1R0H4F8</accession>
<feature type="domain" description="Conserved oligomeric Golgi complex subunit 5 helical" evidence="6">
    <location>
        <begin position="255"/>
        <end position="464"/>
    </location>
</feature>
<dbReference type="EMBL" id="LSSL01000653">
    <property type="protein sequence ID" value="OLY84021.1"/>
    <property type="molecule type" value="Genomic_DNA"/>
</dbReference>
<evidence type="ECO:0000256" key="3">
    <source>
        <dbReference type="ARBA" id="ARBA00023034"/>
    </source>
</evidence>
<gene>
    <name evidence="7" type="ORF">AYI68_g1825</name>
</gene>
<name>A0A1R0H4F8_9FUNG</name>
<evidence type="ECO:0000259" key="6">
    <source>
        <dbReference type="Pfam" id="PF20649"/>
    </source>
</evidence>
<dbReference type="STRING" id="133383.A0A1R0H4F8"/>
<dbReference type="Proteomes" id="UP000187455">
    <property type="component" value="Unassembled WGS sequence"/>
</dbReference>
<organism evidence="7 8">
    <name type="scientific">Smittium mucronatum</name>
    <dbReference type="NCBI Taxonomy" id="133383"/>
    <lineage>
        <taxon>Eukaryota</taxon>
        <taxon>Fungi</taxon>
        <taxon>Fungi incertae sedis</taxon>
        <taxon>Zoopagomycota</taxon>
        <taxon>Kickxellomycotina</taxon>
        <taxon>Harpellomycetes</taxon>
        <taxon>Harpellales</taxon>
        <taxon>Legeriomycetaceae</taxon>
        <taxon>Smittium</taxon>
    </lineage>
</organism>